<feature type="domain" description="AAA+ ATPase" evidence="4">
    <location>
        <begin position="87"/>
        <end position="185"/>
    </location>
</feature>
<accession>A0A4P9XUW1</accession>
<evidence type="ECO:0000256" key="1">
    <source>
        <dbReference type="ARBA" id="ARBA00022741"/>
    </source>
</evidence>
<dbReference type="FunFam" id="1.10.8.60:FF:000038">
    <property type="entry name" value="spermatogenesis-associated protein 5-like protein 1"/>
    <property type="match status" value="1"/>
</dbReference>
<dbReference type="Gene3D" id="1.10.8.60">
    <property type="match status" value="2"/>
</dbReference>
<dbReference type="Proteomes" id="UP000271241">
    <property type="component" value="Unassembled WGS sequence"/>
</dbReference>
<dbReference type="OrthoDB" id="5421at2759"/>
<sequence>MSPFAETQATALEAAEDTLVTQLQQLSITHETIDAAPVEESVERSSVDEASPLAPLPGLEDVYNGLVELLVYPLRYAGHFEQLGIQAPKGVLLHGPPGVGKTYLVSQVARECKAKLDALTPNRSSLGSGGGQESRVVAQLLTLMDGMQSAARWVVVAATNRPNAIDPALRRPGRFDRELRVDPPSERTRAHILQRLTCGLELAPEISFGNKPIEQIATQTNGYVGADLASLCREAASHAVLRSSAAAPPCENAGTRPTVTAADFEEAMQRVTPSLLRSTQVDVTPTRWEDIGGLDDAKKMLRQAVEWPLKYAASFQRLGLKAPRGVLLYGPPGCSKTTMVKAIASTSGASFFALPGASVYSAYVGESERIVREVFHRARLSAPAVVFLDEVDALVGKRDLGNGGGSSDPVRDRVLTTLLNEMDGVEAADSVLVVGATNRPDMLDAALLRPGRFDRQIYIPPPDVPARLQILQVHTRSIPLDDGVQLEAIAAKTERYSGADMQNICREAAMSALRRARDASAVTAQDFKEALGVVPPSLSHDTLSWYAAYNTRTGVC</sequence>
<dbReference type="InterPro" id="IPR027417">
    <property type="entry name" value="P-loop_NTPase"/>
</dbReference>
<dbReference type="PANTHER" id="PTHR23077:SF117">
    <property type="entry name" value="AAA+ ATPASE DOMAIN-CONTAINING PROTEIN"/>
    <property type="match status" value="1"/>
</dbReference>
<keyword evidence="6" id="KW-1185">Reference proteome</keyword>
<protein>
    <submittedName>
        <fullName evidence="5">P-loop containing nucleoside triphosphate hydrolase protein</fullName>
    </submittedName>
</protein>
<reference evidence="6" key="1">
    <citation type="journal article" date="2018" name="Nat. Microbiol.">
        <title>Leveraging single-cell genomics to expand the fungal tree of life.</title>
        <authorList>
            <person name="Ahrendt S.R."/>
            <person name="Quandt C.A."/>
            <person name="Ciobanu D."/>
            <person name="Clum A."/>
            <person name="Salamov A."/>
            <person name="Andreopoulos B."/>
            <person name="Cheng J.F."/>
            <person name="Woyke T."/>
            <person name="Pelin A."/>
            <person name="Henrissat B."/>
            <person name="Reynolds N.K."/>
            <person name="Benny G.L."/>
            <person name="Smith M.E."/>
            <person name="James T.Y."/>
            <person name="Grigoriev I.V."/>
        </authorList>
    </citation>
    <scope>NUCLEOTIDE SEQUENCE [LARGE SCALE GENOMIC DNA]</scope>
    <source>
        <strain evidence="6">RSA 1356</strain>
    </source>
</reference>
<proteinExistence type="inferred from homology"/>
<dbReference type="GO" id="GO:0005524">
    <property type="term" value="F:ATP binding"/>
    <property type="evidence" value="ECO:0007669"/>
    <property type="project" value="UniProtKB-KW"/>
</dbReference>
<keyword evidence="1 3" id="KW-0547">Nucleotide-binding</keyword>
<name>A0A4P9XUW1_9FUNG</name>
<dbReference type="InterPro" id="IPR003593">
    <property type="entry name" value="AAA+_ATPase"/>
</dbReference>
<comment type="similarity">
    <text evidence="3">Belongs to the AAA ATPase family.</text>
</comment>
<dbReference type="SMART" id="SM00382">
    <property type="entry name" value="AAA"/>
    <property type="match status" value="2"/>
</dbReference>
<dbReference type="FunFam" id="3.40.50.300:FF:001440">
    <property type="entry name" value="ATPase, AAA family protein"/>
    <property type="match status" value="1"/>
</dbReference>
<dbReference type="STRING" id="78915.A0A4P9XUW1"/>
<evidence type="ECO:0000256" key="3">
    <source>
        <dbReference type="RuleBase" id="RU003651"/>
    </source>
</evidence>
<dbReference type="CDD" id="cd19511">
    <property type="entry name" value="RecA-like_CDC48_r2-like"/>
    <property type="match status" value="1"/>
</dbReference>
<dbReference type="InterPro" id="IPR041569">
    <property type="entry name" value="AAA_lid_3"/>
</dbReference>
<keyword evidence="2 3" id="KW-0067">ATP-binding</keyword>
<dbReference type="Pfam" id="PF17862">
    <property type="entry name" value="AAA_lid_3"/>
    <property type="match status" value="2"/>
</dbReference>
<dbReference type="GO" id="GO:0016887">
    <property type="term" value="F:ATP hydrolysis activity"/>
    <property type="evidence" value="ECO:0007669"/>
    <property type="project" value="InterPro"/>
</dbReference>
<evidence type="ECO:0000313" key="6">
    <source>
        <dbReference type="Proteomes" id="UP000271241"/>
    </source>
</evidence>
<feature type="domain" description="AAA+ ATPase" evidence="4">
    <location>
        <begin position="322"/>
        <end position="463"/>
    </location>
</feature>
<dbReference type="InterPro" id="IPR050168">
    <property type="entry name" value="AAA_ATPase_domain"/>
</dbReference>
<dbReference type="EMBL" id="KZ992529">
    <property type="protein sequence ID" value="RKP09240.1"/>
    <property type="molecule type" value="Genomic_DNA"/>
</dbReference>
<evidence type="ECO:0000259" key="4">
    <source>
        <dbReference type="SMART" id="SM00382"/>
    </source>
</evidence>
<dbReference type="SUPFAM" id="SSF52540">
    <property type="entry name" value="P-loop containing nucleoside triphosphate hydrolases"/>
    <property type="match status" value="2"/>
</dbReference>
<dbReference type="PANTHER" id="PTHR23077">
    <property type="entry name" value="AAA-FAMILY ATPASE"/>
    <property type="match status" value="1"/>
</dbReference>
<evidence type="ECO:0000313" key="5">
    <source>
        <dbReference type="EMBL" id="RKP09240.1"/>
    </source>
</evidence>
<dbReference type="InterPro" id="IPR003960">
    <property type="entry name" value="ATPase_AAA_CS"/>
</dbReference>
<organism evidence="5 6">
    <name type="scientific">Thamnocephalis sphaerospora</name>
    <dbReference type="NCBI Taxonomy" id="78915"/>
    <lineage>
        <taxon>Eukaryota</taxon>
        <taxon>Fungi</taxon>
        <taxon>Fungi incertae sedis</taxon>
        <taxon>Zoopagomycota</taxon>
        <taxon>Zoopagomycotina</taxon>
        <taxon>Zoopagomycetes</taxon>
        <taxon>Zoopagales</taxon>
        <taxon>Sigmoideomycetaceae</taxon>
        <taxon>Thamnocephalis</taxon>
    </lineage>
</organism>
<dbReference type="PROSITE" id="PS00674">
    <property type="entry name" value="AAA"/>
    <property type="match status" value="1"/>
</dbReference>
<dbReference type="InterPro" id="IPR003959">
    <property type="entry name" value="ATPase_AAA_core"/>
</dbReference>
<dbReference type="Pfam" id="PF00004">
    <property type="entry name" value="AAA"/>
    <property type="match status" value="3"/>
</dbReference>
<gene>
    <name evidence="5" type="ORF">THASP1DRAFT_14530</name>
</gene>
<evidence type="ECO:0000256" key="2">
    <source>
        <dbReference type="ARBA" id="ARBA00022840"/>
    </source>
</evidence>
<dbReference type="AlphaFoldDB" id="A0A4P9XUW1"/>
<keyword evidence="5" id="KW-0378">Hydrolase</keyword>
<dbReference type="Gene3D" id="3.40.50.300">
    <property type="entry name" value="P-loop containing nucleotide triphosphate hydrolases"/>
    <property type="match status" value="3"/>
</dbReference>